<evidence type="ECO:0000259" key="5">
    <source>
        <dbReference type="Pfam" id="PF02776"/>
    </source>
</evidence>
<proteinExistence type="predicted"/>
<feature type="domain" description="Thiamine pyrophosphate enzyme TPP-binding" evidence="4">
    <location>
        <begin position="227"/>
        <end position="341"/>
    </location>
</feature>
<evidence type="ECO:0000256" key="2">
    <source>
        <dbReference type="ARBA" id="ARBA00023052"/>
    </source>
</evidence>
<keyword evidence="3" id="KW-0456">Lyase</keyword>
<dbReference type="EMBL" id="JRXE01000010">
    <property type="protein sequence ID" value="KOC90468.1"/>
    <property type="molecule type" value="Genomic_DNA"/>
</dbReference>
<dbReference type="Pfam" id="PF02775">
    <property type="entry name" value="TPP_enzyme_C"/>
    <property type="match status" value="1"/>
</dbReference>
<evidence type="ECO:0000313" key="8">
    <source>
        <dbReference type="Proteomes" id="UP000036851"/>
    </source>
</evidence>
<dbReference type="PANTHER" id="PTHR42818">
    <property type="entry name" value="SULFOPYRUVATE DECARBOXYLASE SUBUNIT ALPHA"/>
    <property type="match status" value="1"/>
</dbReference>
<name>A0A0L7TE63_9GAMM</name>
<dbReference type="InterPro" id="IPR017684">
    <property type="entry name" value="Phosphono-pyrv_decarboxylase"/>
</dbReference>
<evidence type="ECO:0000256" key="3">
    <source>
        <dbReference type="ARBA" id="ARBA00023239"/>
    </source>
</evidence>
<dbReference type="InterPro" id="IPR012001">
    <property type="entry name" value="Thiamin_PyroP_enz_TPP-bd_dom"/>
</dbReference>
<dbReference type="EMBL" id="JRXF01000012">
    <property type="protein sequence ID" value="KOC93652.1"/>
    <property type="molecule type" value="Genomic_DNA"/>
</dbReference>
<feature type="domain" description="Thiamine pyrophosphate enzyme N-terminal TPP-binding" evidence="5">
    <location>
        <begin position="8"/>
        <end position="105"/>
    </location>
</feature>
<dbReference type="STRING" id="1560201.NG42_08810"/>
<dbReference type="Proteomes" id="UP000036851">
    <property type="component" value="Unassembled WGS sequence"/>
</dbReference>
<dbReference type="Gene3D" id="3.40.50.970">
    <property type="match status" value="2"/>
</dbReference>
<evidence type="ECO:0008006" key="10">
    <source>
        <dbReference type="Google" id="ProtNLM"/>
    </source>
</evidence>
<organism evidence="7 8">
    <name type="scientific">Winslowiella iniecta</name>
    <dbReference type="NCBI Taxonomy" id="1560201"/>
    <lineage>
        <taxon>Bacteria</taxon>
        <taxon>Pseudomonadati</taxon>
        <taxon>Pseudomonadota</taxon>
        <taxon>Gammaproteobacteria</taxon>
        <taxon>Enterobacterales</taxon>
        <taxon>Erwiniaceae</taxon>
        <taxon>Winslowiella</taxon>
    </lineage>
</organism>
<keyword evidence="9" id="KW-1185">Reference proteome</keyword>
<dbReference type="Pfam" id="PF02776">
    <property type="entry name" value="TPP_enzyme_N"/>
    <property type="match status" value="1"/>
</dbReference>
<dbReference type="GO" id="GO:0033980">
    <property type="term" value="F:phosphonopyruvate decarboxylase activity"/>
    <property type="evidence" value="ECO:0007669"/>
    <property type="project" value="InterPro"/>
</dbReference>
<dbReference type="SUPFAM" id="SSF52518">
    <property type="entry name" value="Thiamin diphosphate-binding fold (THDP-binding)"/>
    <property type="match status" value="2"/>
</dbReference>
<comment type="caution">
    <text evidence="7">The sequence shown here is derived from an EMBL/GenBank/DDBJ whole genome shotgun (WGS) entry which is preliminary data.</text>
</comment>
<dbReference type="OrthoDB" id="9785953at2"/>
<keyword evidence="1" id="KW-0210">Decarboxylase</keyword>
<evidence type="ECO:0000313" key="7">
    <source>
        <dbReference type="EMBL" id="KOC93652.1"/>
    </source>
</evidence>
<dbReference type="InterPro" id="IPR029061">
    <property type="entry name" value="THDP-binding"/>
</dbReference>
<dbReference type="InterPro" id="IPR011766">
    <property type="entry name" value="TPP_enzyme_TPP-bd"/>
</dbReference>
<dbReference type="GO" id="GO:0030976">
    <property type="term" value="F:thiamine pyrophosphate binding"/>
    <property type="evidence" value="ECO:0007669"/>
    <property type="project" value="InterPro"/>
</dbReference>
<dbReference type="Proteomes" id="UP000037088">
    <property type="component" value="Unassembled WGS sequence"/>
</dbReference>
<evidence type="ECO:0000313" key="6">
    <source>
        <dbReference type="EMBL" id="KOC90468.1"/>
    </source>
</evidence>
<evidence type="ECO:0000259" key="4">
    <source>
        <dbReference type="Pfam" id="PF02775"/>
    </source>
</evidence>
<dbReference type="PANTHER" id="PTHR42818:SF1">
    <property type="entry name" value="SULFOPYRUVATE DECARBOXYLASE"/>
    <property type="match status" value="1"/>
</dbReference>
<dbReference type="NCBIfam" id="TIGR03297">
    <property type="entry name" value="Ppyr-DeCO2ase"/>
    <property type="match status" value="1"/>
</dbReference>
<dbReference type="RefSeq" id="WP_052898932.1">
    <property type="nucleotide sequence ID" value="NZ_JRXE01000010.1"/>
</dbReference>
<dbReference type="GO" id="GO:0032923">
    <property type="term" value="P:organic phosphonate biosynthetic process"/>
    <property type="evidence" value="ECO:0007669"/>
    <property type="project" value="InterPro"/>
</dbReference>
<accession>A0A0L7TE63</accession>
<reference evidence="8 9" key="1">
    <citation type="journal article" date="2015" name="Int. J. Syst. Evol. Microbiol.">
        <title>Erwinia iniecta sp. nov., isolated from Russian wheat aphids (Diuraphis noxia).</title>
        <authorList>
            <person name="Campillo T."/>
            <person name="Luna E."/>
            <person name="Portier P."/>
            <person name="Fischer-Le Saux M."/>
            <person name="Lapitan N."/>
            <person name="Tisserat N.A."/>
            <person name="Leach J.E."/>
        </authorList>
    </citation>
    <scope>NUCLEOTIDE SEQUENCE [LARGE SCALE GENOMIC DNA]</scope>
    <source>
        <strain evidence="6 9">B120</strain>
        <strain evidence="7 8">B149</strain>
    </source>
</reference>
<dbReference type="InterPro" id="IPR051818">
    <property type="entry name" value="TPP_dependent_decarboxylase"/>
</dbReference>
<dbReference type="CDD" id="cd07035">
    <property type="entry name" value="TPP_PYR_POX_like"/>
    <property type="match status" value="1"/>
</dbReference>
<dbReference type="AlphaFoldDB" id="A0A0L7TE63"/>
<sequence>MISPIEFLKELKENNIDTYYGVPDSLLKSLGDAINDSVLVSNHSITPNEGIAVSRAIGYFSATRQLPVVYMQNSGLGNAVNPLLSLADPQVYGVPMLIIVGWRGEIVGQDQIADEPQHRKQGRVTIDLIHSMGYNYFVVDKDSCYKTIVCESVALARQKQEPVFLVVRKDTFSAHNSSSPKNRFKMNREEAIKNVLTLLPDDCISVATTGKTGREIFELRQSLNMPHHTDFLCVGGMGHASSIAAEIARYKPERSVVCFDGDGAALMHLASMQHAASQKNFLHIILNNCAHESVGGQSTSFDELDAASLARSFGYAKFAYITEKDELCRETTNFFHTQQSTLFIIGCKIGSRDDLGRPTTPAREQYAAFTNFVNSK</sequence>
<protein>
    <recommendedName>
        <fullName evidence="10">Phosphonopyruvate decarboxylase</fullName>
    </recommendedName>
</protein>
<keyword evidence="2" id="KW-0786">Thiamine pyrophosphate</keyword>
<gene>
    <name evidence="6" type="ORF">NG42_08810</name>
    <name evidence="7" type="ORF">NG43_09250</name>
</gene>
<evidence type="ECO:0000256" key="1">
    <source>
        <dbReference type="ARBA" id="ARBA00022793"/>
    </source>
</evidence>
<evidence type="ECO:0000313" key="9">
    <source>
        <dbReference type="Proteomes" id="UP000037088"/>
    </source>
</evidence>
<dbReference type="PATRIC" id="fig|1560201.3.peg.1871"/>